<dbReference type="GO" id="GO:0008236">
    <property type="term" value="F:serine-type peptidase activity"/>
    <property type="evidence" value="ECO:0007669"/>
    <property type="project" value="InterPro"/>
</dbReference>
<dbReference type="InterPro" id="IPR002469">
    <property type="entry name" value="Peptidase_S9B_N"/>
</dbReference>
<sequence>MNKLIILFVLLSQIVFAQTKQMSLEDAVYGRYSYLMPKSINGFVWKNDAVFTQIADSALVAETVKKAERSVVLTLEELNTITGAQLRNFPTYKWLKNGMLQINSANRYAVIDSEQKQVVYQIMLPKAAANAVFCEEGKFVTFTKGDDLYLAFSNGDVKQITTDGGNGIVNGQTVHRNEFGISGGIFTSPKGNYVAFYRKDESMVHDYPLVDFMAREAEYVPVKYPMAGLKSHHVTLGVYNIESGETTFLKTGEPLDHFLTNVAWSPDEKQIYMAELNREQNHMQLNCYAVATGDRMKTLFEEESDKYVEPLYPIQFSKANPNDFYYLSRNDGWFHVYKYNIDGTLLKQITKGEWEVTRIIGFDKDEKNMFVEGTLESPLEKHIYKVQLKSGEVTKLSSTTGIHRGALSPNGTYLADKWNAKEVFGKTDLISSKGTLIRNLFEAEDPLKDYQLGENSLVTLKTADGETDLYGRLIKPVNFDPNKKYPVVVYVYGGPHSQLVNKGWHNGARWWQYYMASQGYLAFTLDNRGTLNRGRDFETAIHRQLGVFETEDQMQGIEYLKSLPYVDTDRIGVHGWSYGGFMTLNLKLKYPEVFKVGVAGGPVVDWSLYEVMYGERYMDTPQENPEGYKTADMTSYVENLEGKLMLIHGVQDETVVMQHSMKFLRECVKQNKQVDFFAYPIHEHNVRGKDRVHLMTKVSQYFFGNL</sequence>
<dbReference type="EMBL" id="JAPOHD010000001">
    <property type="protein sequence ID" value="MCY1718737.1"/>
    <property type="molecule type" value="Genomic_DNA"/>
</dbReference>
<evidence type="ECO:0000256" key="1">
    <source>
        <dbReference type="SAM" id="SignalP"/>
    </source>
</evidence>
<dbReference type="Pfam" id="PF00930">
    <property type="entry name" value="DPPIV_N"/>
    <property type="match status" value="1"/>
</dbReference>
<dbReference type="PANTHER" id="PTHR11731:SF193">
    <property type="entry name" value="DIPEPTIDYL PEPTIDASE 9"/>
    <property type="match status" value="1"/>
</dbReference>
<evidence type="ECO:0000313" key="5">
    <source>
        <dbReference type="Proteomes" id="UP001145087"/>
    </source>
</evidence>
<dbReference type="Gene3D" id="2.140.10.30">
    <property type="entry name" value="Dipeptidylpeptidase IV, N-terminal domain"/>
    <property type="match status" value="1"/>
</dbReference>
<comment type="caution">
    <text evidence="4">The sequence shown here is derived from an EMBL/GenBank/DDBJ whole genome shotgun (WGS) entry which is preliminary data.</text>
</comment>
<organism evidence="4 5">
    <name type="scientific">Draconibacterium aestuarii</name>
    <dbReference type="NCBI Taxonomy" id="2998507"/>
    <lineage>
        <taxon>Bacteria</taxon>
        <taxon>Pseudomonadati</taxon>
        <taxon>Bacteroidota</taxon>
        <taxon>Bacteroidia</taxon>
        <taxon>Marinilabiliales</taxon>
        <taxon>Prolixibacteraceae</taxon>
        <taxon>Draconibacterium</taxon>
    </lineage>
</organism>
<name>A0A9X3J4D8_9BACT</name>
<proteinExistence type="predicted"/>
<evidence type="ECO:0000259" key="3">
    <source>
        <dbReference type="Pfam" id="PF00930"/>
    </source>
</evidence>
<accession>A0A9X3J4D8</accession>
<protein>
    <submittedName>
        <fullName evidence="4">DPP IV N-terminal domain-containing protein</fullName>
    </submittedName>
</protein>
<reference evidence="4" key="1">
    <citation type="submission" date="2022-11" db="EMBL/GenBank/DDBJ databases">
        <title>Marilongibacter aestuarii gen. nov., sp. nov., isolated from tidal flat sediment.</title>
        <authorList>
            <person name="Jiayan W."/>
        </authorList>
    </citation>
    <scope>NUCLEOTIDE SEQUENCE</scope>
    <source>
        <strain evidence="4">Z1-6</strain>
    </source>
</reference>
<dbReference type="InterPro" id="IPR029058">
    <property type="entry name" value="AB_hydrolase_fold"/>
</dbReference>
<feature type="signal peptide" evidence="1">
    <location>
        <begin position="1"/>
        <end position="17"/>
    </location>
</feature>
<feature type="chain" id="PRO_5040851235" evidence="1">
    <location>
        <begin position="18"/>
        <end position="706"/>
    </location>
</feature>
<keyword evidence="1" id="KW-0732">Signal</keyword>
<dbReference type="RefSeq" id="WP_343331075.1">
    <property type="nucleotide sequence ID" value="NZ_JAPOHD010000001.1"/>
</dbReference>
<dbReference type="AlphaFoldDB" id="A0A9X3J4D8"/>
<evidence type="ECO:0000313" key="4">
    <source>
        <dbReference type="EMBL" id="MCY1718737.1"/>
    </source>
</evidence>
<dbReference type="Gene3D" id="3.40.50.1820">
    <property type="entry name" value="alpha/beta hydrolase"/>
    <property type="match status" value="1"/>
</dbReference>
<dbReference type="InterPro" id="IPR001375">
    <property type="entry name" value="Peptidase_S9_cat"/>
</dbReference>
<dbReference type="SUPFAM" id="SSF82171">
    <property type="entry name" value="DPP6 N-terminal domain-like"/>
    <property type="match status" value="1"/>
</dbReference>
<dbReference type="PANTHER" id="PTHR11731">
    <property type="entry name" value="PROTEASE FAMILY S9B,C DIPEPTIDYL-PEPTIDASE IV-RELATED"/>
    <property type="match status" value="1"/>
</dbReference>
<dbReference type="GO" id="GO:0006508">
    <property type="term" value="P:proteolysis"/>
    <property type="evidence" value="ECO:0007669"/>
    <property type="project" value="InterPro"/>
</dbReference>
<dbReference type="GO" id="GO:0008239">
    <property type="term" value="F:dipeptidyl-peptidase activity"/>
    <property type="evidence" value="ECO:0007669"/>
    <property type="project" value="TreeGrafter"/>
</dbReference>
<keyword evidence="5" id="KW-1185">Reference proteome</keyword>
<feature type="domain" description="Peptidase S9 prolyl oligopeptidase catalytic" evidence="2">
    <location>
        <begin position="509"/>
        <end position="703"/>
    </location>
</feature>
<feature type="domain" description="Dipeptidylpeptidase IV N-terminal" evidence="3">
    <location>
        <begin position="105"/>
        <end position="420"/>
    </location>
</feature>
<gene>
    <name evidence="4" type="ORF">OU798_00180</name>
</gene>
<evidence type="ECO:0000259" key="2">
    <source>
        <dbReference type="Pfam" id="PF00326"/>
    </source>
</evidence>
<dbReference type="InterPro" id="IPR050278">
    <property type="entry name" value="Serine_Prot_S9B/DPPIV"/>
</dbReference>
<dbReference type="SUPFAM" id="SSF53474">
    <property type="entry name" value="alpha/beta-Hydrolases"/>
    <property type="match status" value="1"/>
</dbReference>
<dbReference type="Pfam" id="PF00326">
    <property type="entry name" value="Peptidase_S9"/>
    <property type="match status" value="1"/>
</dbReference>
<dbReference type="Proteomes" id="UP001145087">
    <property type="component" value="Unassembled WGS sequence"/>
</dbReference>